<dbReference type="AlphaFoldDB" id="A0A921ZRU9"/>
<evidence type="ECO:0000313" key="2">
    <source>
        <dbReference type="EMBL" id="KAG6463077.1"/>
    </source>
</evidence>
<dbReference type="EMBL" id="JH668931">
    <property type="protein sequence ID" value="KAG6463077.1"/>
    <property type="molecule type" value="Genomic_DNA"/>
</dbReference>
<comment type="caution">
    <text evidence="2">The sequence shown here is derived from an EMBL/GenBank/DDBJ whole genome shotgun (WGS) entry which is preliminary data.</text>
</comment>
<reference evidence="2" key="2">
    <citation type="submission" date="2020-12" db="EMBL/GenBank/DDBJ databases">
        <authorList>
            <person name="Kanost M."/>
        </authorList>
    </citation>
    <scope>NUCLEOTIDE SEQUENCE</scope>
</reference>
<gene>
    <name evidence="2" type="ORF">O3G_MSEX013649</name>
</gene>
<evidence type="ECO:0000313" key="3">
    <source>
        <dbReference type="Proteomes" id="UP000791440"/>
    </source>
</evidence>
<reference evidence="2" key="1">
    <citation type="journal article" date="2016" name="Insect Biochem. Mol. Biol.">
        <title>Multifaceted biological insights from a draft genome sequence of the tobacco hornworm moth, Manduca sexta.</title>
        <authorList>
            <person name="Kanost M.R."/>
            <person name="Arrese E.L."/>
            <person name="Cao X."/>
            <person name="Chen Y.R."/>
            <person name="Chellapilla S."/>
            <person name="Goldsmith M.R."/>
            <person name="Grosse-Wilde E."/>
            <person name="Heckel D.G."/>
            <person name="Herndon N."/>
            <person name="Jiang H."/>
            <person name="Papanicolaou A."/>
            <person name="Qu J."/>
            <person name="Soulages J.L."/>
            <person name="Vogel H."/>
            <person name="Walters J."/>
            <person name="Waterhouse R.M."/>
            <person name="Ahn S.J."/>
            <person name="Almeida F.C."/>
            <person name="An C."/>
            <person name="Aqrawi P."/>
            <person name="Bretschneider A."/>
            <person name="Bryant W.B."/>
            <person name="Bucks S."/>
            <person name="Chao H."/>
            <person name="Chevignon G."/>
            <person name="Christen J.M."/>
            <person name="Clarke D.F."/>
            <person name="Dittmer N.T."/>
            <person name="Ferguson L.C.F."/>
            <person name="Garavelou S."/>
            <person name="Gordon K.H.J."/>
            <person name="Gunaratna R.T."/>
            <person name="Han Y."/>
            <person name="Hauser F."/>
            <person name="He Y."/>
            <person name="Heidel-Fischer H."/>
            <person name="Hirsh A."/>
            <person name="Hu Y."/>
            <person name="Jiang H."/>
            <person name="Kalra D."/>
            <person name="Klinner C."/>
            <person name="Konig C."/>
            <person name="Kovar C."/>
            <person name="Kroll A.R."/>
            <person name="Kuwar S.S."/>
            <person name="Lee S.L."/>
            <person name="Lehman R."/>
            <person name="Li K."/>
            <person name="Li Z."/>
            <person name="Liang H."/>
            <person name="Lovelace S."/>
            <person name="Lu Z."/>
            <person name="Mansfield J.H."/>
            <person name="McCulloch K.J."/>
            <person name="Mathew T."/>
            <person name="Morton B."/>
            <person name="Muzny D.M."/>
            <person name="Neunemann D."/>
            <person name="Ongeri F."/>
            <person name="Pauchet Y."/>
            <person name="Pu L.L."/>
            <person name="Pyrousis I."/>
            <person name="Rao X.J."/>
            <person name="Redding A."/>
            <person name="Roesel C."/>
            <person name="Sanchez-Gracia A."/>
            <person name="Schaack S."/>
            <person name="Shukla A."/>
            <person name="Tetreau G."/>
            <person name="Wang Y."/>
            <person name="Xiong G.H."/>
            <person name="Traut W."/>
            <person name="Walsh T.K."/>
            <person name="Worley K.C."/>
            <person name="Wu D."/>
            <person name="Wu W."/>
            <person name="Wu Y.Q."/>
            <person name="Zhang X."/>
            <person name="Zou Z."/>
            <person name="Zucker H."/>
            <person name="Briscoe A.D."/>
            <person name="Burmester T."/>
            <person name="Clem R.J."/>
            <person name="Feyereisen R."/>
            <person name="Grimmelikhuijzen C.J.P."/>
            <person name="Hamodrakas S.J."/>
            <person name="Hansson B.S."/>
            <person name="Huguet E."/>
            <person name="Jermiin L.S."/>
            <person name="Lan Q."/>
            <person name="Lehman H.K."/>
            <person name="Lorenzen M."/>
            <person name="Merzendorfer H."/>
            <person name="Michalopoulos I."/>
            <person name="Morton D.B."/>
            <person name="Muthukrishnan S."/>
            <person name="Oakeshott J.G."/>
            <person name="Palmer W."/>
            <person name="Park Y."/>
            <person name="Passarelli A.L."/>
            <person name="Rozas J."/>
            <person name="Schwartz L.M."/>
            <person name="Smith W."/>
            <person name="Southgate A."/>
            <person name="Vilcinskas A."/>
            <person name="Vogt R."/>
            <person name="Wang P."/>
            <person name="Werren J."/>
            <person name="Yu X.Q."/>
            <person name="Zhou J.J."/>
            <person name="Brown S.J."/>
            <person name="Scherer S.E."/>
            <person name="Richards S."/>
            <person name="Blissard G.W."/>
        </authorList>
    </citation>
    <scope>NUCLEOTIDE SEQUENCE</scope>
</reference>
<name>A0A921ZRU9_MANSE</name>
<feature type="region of interest" description="Disordered" evidence="1">
    <location>
        <begin position="55"/>
        <end position="89"/>
    </location>
</feature>
<keyword evidence="3" id="KW-1185">Reference proteome</keyword>
<evidence type="ECO:0000256" key="1">
    <source>
        <dbReference type="SAM" id="MobiDB-lite"/>
    </source>
</evidence>
<dbReference type="EMBL" id="JH668931">
    <property type="protein sequence ID" value="KAG6463076.1"/>
    <property type="molecule type" value="Genomic_DNA"/>
</dbReference>
<protein>
    <submittedName>
        <fullName evidence="2">Uncharacterized protein</fullName>
    </submittedName>
</protein>
<organism evidence="2 3">
    <name type="scientific">Manduca sexta</name>
    <name type="common">Tobacco hawkmoth</name>
    <name type="synonym">Tobacco hornworm</name>
    <dbReference type="NCBI Taxonomy" id="7130"/>
    <lineage>
        <taxon>Eukaryota</taxon>
        <taxon>Metazoa</taxon>
        <taxon>Ecdysozoa</taxon>
        <taxon>Arthropoda</taxon>
        <taxon>Hexapoda</taxon>
        <taxon>Insecta</taxon>
        <taxon>Pterygota</taxon>
        <taxon>Neoptera</taxon>
        <taxon>Endopterygota</taxon>
        <taxon>Lepidoptera</taxon>
        <taxon>Glossata</taxon>
        <taxon>Ditrysia</taxon>
        <taxon>Bombycoidea</taxon>
        <taxon>Sphingidae</taxon>
        <taxon>Sphinginae</taxon>
        <taxon>Sphingini</taxon>
        <taxon>Manduca</taxon>
    </lineage>
</organism>
<dbReference type="Proteomes" id="UP000791440">
    <property type="component" value="Unassembled WGS sequence"/>
</dbReference>
<proteinExistence type="predicted"/>
<sequence length="89" mass="9596">MVLIPYSYPVNYGSMLFLDSGIIYQAVPNVDTVNRYADSRSAPGAGNFMSVSSSSYSSSSNVNGEVKNSRGAETVVNDNGRVTRYKVQS</sequence>
<accession>A0A921ZRU9</accession>